<evidence type="ECO:0000313" key="3">
    <source>
        <dbReference type="Proteomes" id="UP000322634"/>
    </source>
</evidence>
<gene>
    <name evidence="2" type="ORF">FXF65_05515</name>
</gene>
<dbReference type="InterPro" id="IPR019734">
    <property type="entry name" value="TPR_rpt"/>
</dbReference>
<organism evidence="2 3">
    <name type="scientific">Actinomadura syzygii</name>
    <dbReference type="NCBI Taxonomy" id="1427538"/>
    <lineage>
        <taxon>Bacteria</taxon>
        <taxon>Bacillati</taxon>
        <taxon>Actinomycetota</taxon>
        <taxon>Actinomycetes</taxon>
        <taxon>Streptosporangiales</taxon>
        <taxon>Thermomonosporaceae</taxon>
        <taxon>Actinomadura</taxon>
    </lineage>
</organism>
<dbReference type="AlphaFoldDB" id="A0A5D0UHC6"/>
<dbReference type="Gene3D" id="3.40.50.300">
    <property type="entry name" value="P-loop containing nucleotide triphosphate hydrolases"/>
    <property type="match status" value="1"/>
</dbReference>
<name>A0A5D0UHC6_9ACTN</name>
<dbReference type="SUPFAM" id="SSF48452">
    <property type="entry name" value="TPR-like"/>
    <property type="match status" value="2"/>
</dbReference>
<proteinExistence type="predicted"/>
<dbReference type="GO" id="GO:0043531">
    <property type="term" value="F:ADP binding"/>
    <property type="evidence" value="ECO:0007669"/>
    <property type="project" value="InterPro"/>
</dbReference>
<dbReference type="Gene3D" id="1.25.40.10">
    <property type="entry name" value="Tetratricopeptide repeat domain"/>
    <property type="match status" value="2"/>
</dbReference>
<evidence type="ECO:0000313" key="2">
    <source>
        <dbReference type="EMBL" id="TYC17467.1"/>
    </source>
</evidence>
<dbReference type="Proteomes" id="UP000322634">
    <property type="component" value="Unassembled WGS sequence"/>
</dbReference>
<dbReference type="InterPro" id="IPR011990">
    <property type="entry name" value="TPR-like_helical_dom_sf"/>
</dbReference>
<dbReference type="PANTHER" id="PTHR47691">
    <property type="entry name" value="REGULATOR-RELATED"/>
    <property type="match status" value="1"/>
</dbReference>
<accession>A0A5D0UHC6</accession>
<sequence>MDGIVQSPDEPEIRANELTGTIAGSSVQAGSVTGGVHITTGRPASLPTPAQLPAPGLFANRHDELAELRALSEGTGLVVVNGPGGVGKTTLALAWLHEVKADYDAQLFVDLRGFSGAEPLPPDEPLGRFLRALGAGAESTPTGVDEQAALFRSLTSGRRLIVMLDNAVSAAQVRPLLPGAGPSLVVVTSRRRLSGLVVDGARFLDVPPLGTQGALELLERLIGPDRIGAEREQARSLVALCGTLPLAVCASGARLAARRRWPIARAVAELDDEARRLAALRAGEDDISVNAVFNASYQALDDPHARAYRLLSVHPGPDLGLAAAASLIDRGAEAARELLQGLVEASLLLEDADERYRFHDLVRLHARDKAREPGAEPDRAAAFARLADWYLTTAVAADLALLPGRWHLGPRYGAVRREDVFPDRREAVDWLEREHQNLSAVARAAHDGGLHAMAWQLCEAMWPLFVQRKHYRSWIRMHELGRDAAAACGDRRAEARMLEGLGTAHLNLRDTAAARPCFEAALELERATGHRLGEASALEGLGNAMLATGDPSGAAELFGAARDVHAALDRPRGVALMRRHLGEALSAAGRHDAAIETLTDVLATFTELDEPYHRARTLTCLGRARLGAGRLDEAAHALRGALEISRAAGAPHVEADALLDLAVVAARRGDATAERRDLERALAIYARLGSPQTEAVRRRLAETPPAPPAPDRGRR</sequence>
<dbReference type="PRINTS" id="PR00364">
    <property type="entry name" value="DISEASERSIST"/>
</dbReference>
<comment type="caution">
    <text evidence="2">The sequence shown here is derived from an EMBL/GenBank/DDBJ whole genome shotgun (WGS) entry which is preliminary data.</text>
</comment>
<dbReference type="SUPFAM" id="SSF52540">
    <property type="entry name" value="P-loop containing nucleoside triphosphate hydrolases"/>
    <property type="match status" value="1"/>
</dbReference>
<dbReference type="InterPro" id="IPR027417">
    <property type="entry name" value="P-loop_NTPase"/>
</dbReference>
<feature type="compositionally biased region" description="Pro residues" evidence="1">
    <location>
        <begin position="704"/>
        <end position="715"/>
    </location>
</feature>
<protein>
    <submittedName>
        <fullName evidence="2">Tetratricopeptide repeat protein</fullName>
    </submittedName>
</protein>
<dbReference type="PANTHER" id="PTHR47691:SF3">
    <property type="entry name" value="HTH-TYPE TRANSCRIPTIONAL REGULATOR RV0890C-RELATED"/>
    <property type="match status" value="1"/>
</dbReference>
<reference evidence="2 3" key="1">
    <citation type="submission" date="2019-08" db="EMBL/GenBank/DDBJ databases">
        <title>Actinomadura sp. nov. CYP1-5 isolated from mountain soil.</title>
        <authorList>
            <person name="Songsumanus A."/>
            <person name="Kuncharoen N."/>
            <person name="Kudo T."/>
            <person name="Yuki M."/>
            <person name="Igarashi Y."/>
            <person name="Tanasupawat S."/>
        </authorList>
    </citation>
    <scope>NUCLEOTIDE SEQUENCE [LARGE SCALE GENOMIC DNA]</scope>
    <source>
        <strain evidence="2 3">GKU157</strain>
    </source>
</reference>
<keyword evidence="3" id="KW-1185">Reference proteome</keyword>
<dbReference type="Pfam" id="PF13424">
    <property type="entry name" value="TPR_12"/>
    <property type="match status" value="2"/>
</dbReference>
<dbReference type="EMBL" id="VSFF01000002">
    <property type="protein sequence ID" value="TYC17467.1"/>
    <property type="molecule type" value="Genomic_DNA"/>
</dbReference>
<dbReference type="OrthoDB" id="5521887at2"/>
<dbReference type="SMART" id="SM00028">
    <property type="entry name" value="TPR"/>
    <property type="match status" value="5"/>
</dbReference>
<evidence type="ECO:0000256" key="1">
    <source>
        <dbReference type="SAM" id="MobiDB-lite"/>
    </source>
</evidence>
<feature type="region of interest" description="Disordered" evidence="1">
    <location>
        <begin position="694"/>
        <end position="715"/>
    </location>
</feature>